<evidence type="ECO:0000313" key="3">
    <source>
        <dbReference type="Proteomes" id="UP001255416"/>
    </source>
</evidence>
<reference evidence="3" key="1">
    <citation type="submission" date="2023-05" db="EMBL/GenBank/DDBJ databases">
        <title>Sedimentitalea sp. nov. JM2-8.</title>
        <authorList>
            <person name="Huang J."/>
        </authorList>
    </citation>
    <scope>NUCLEOTIDE SEQUENCE [LARGE SCALE GENOMIC DNA]</scope>
    <source>
        <strain evidence="3">KHS03</strain>
    </source>
</reference>
<feature type="region of interest" description="Disordered" evidence="1">
    <location>
        <begin position="110"/>
        <end position="134"/>
    </location>
</feature>
<dbReference type="Proteomes" id="UP001255416">
    <property type="component" value="Unassembled WGS sequence"/>
</dbReference>
<accession>A0ABU3VEE6</accession>
<dbReference type="EMBL" id="JASMWN010000008">
    <property type="protein sequence ID" value="MDU9004526.1"/>
    <property type="molecule type" value="Genomic_DNA"/>
</dbReference>
<keyword evidence="3" id="KW-1185">Reference proteome</keyword>
<comment type="caution">
    <text evidence="2">The sequence shown here is derived from an EMBL/GenBank/DDBJ whole genome shotgun (WGS) entry which is preliminary data.</text>
</comment>
<organism evidence="2 3">
    <name type="scientific">Sedimentitalea todarodis</name>
    <dbReference type="NCBI Taxonomy" id="1631240"/>
    <lineage>
        <taxon>Bacteria</taxon>
        <taxon>Pseudomonadati</taxon>
        <taxon>Pseudomonadota</taxon>
        <taxon>Alphaproteobacteria</taxon>
        <taxon>Rhodobacterales</taxon>
        <taxon>Paracoccaceae</taxon>
        <taxon>Sedimentitalea</taxon>
    </lineage>
</organism>
<evidence type="ECO:0000313" key="2">
    <source>
        <dbReference type="EMBL" id="MDU9004526.1"/>
    </source>
</evidence>
<name>A0ABU3VEE6_9RHOB</name>
<protein>
    <submittedName>
        <fullName evidence="2">Uncharacterized protein</fullName>
    </submittedName>
</protein>
<gene>
    <name evidence="2" type="ORF">QO231_11770</name>
</gene>
<proteinExistence type="predicted"/>
<sequence>MQFQFVVLEGQRQSNRIGSEKDRDQQSVAWTWANLSLQISIGLSIELADFSLPNVALGLVAAPWILLEKPPIRCRFPAIGGIVPVGHQGQPFGRILGVLAFARAEDGRTRQGSSPCFGGPSGPNVNADDDQNFT</sequence>
<evidence type="ECO:0000256" key="1">
    <source>
        <dbReference type="SAM" id="MobiDB-lite"/>
    </source>
</evidence>